<keyword evidence="2" id="KW-0347">Helicase</keyword>
<dbReference type="Proteomes" id="UP000325081">
    <property type="component" value="Unassembled WGS sequence"/>
</dbReference>
<dbReference type="GO" id="GO:2000012">
    <property type="term" value="P:regulation of auxin polar transport"/>
    <property type="evidence" value="ECO:0007669"/>
    <property type="project" value="InterPro"/>
</dbReference>
<keyword evidence="2" id="KW-0067">ATP-binding</keyword>
<organism evidence="2 3">
    <name type="scientific">Striga asiatica</name>
    <name type="common">Asiatic witchweed</name>
    <name type="synonym">Buchnera asiatica</name>
    <dbReference type="NCBI Taxonomy" id="4170"/>
    <lineage>
        <taxon>Eukaryota</taxon>
        <taxon>Viridiplantae</taxon>
        <taxon>Streptophyta</taxon>
        <taxon>Embryophyta</taxon>
        <taxon>Tracheophyta</taxon>
        <taxon>Spermatophyta</taxon>
        <taxon>Magnoliopsida</taxon>
        <taxon>eudicotyledons</taxon>
        <taxon>Gunneridae</taxon>
        <taxon>Pentapetalae</taxon>
        <taxon>asterids</taxon>
        <taxon>lamiids</taxon>
        <taxon>Lamiales</taxon>
        <taxon>Orobanchaceae</taxon>
        <taxon>Buchnereae</taxon>
        <taxon>Striga</taxon>
    </lineage>
</organism>
<reference evidence="3" key="1">
    <citation type="journal article" date="2019" name="Curr. Biol.">
        <title>Genome Sequence of Striga asiatica Provides Insight into the Evolution of Plant Parasitism.</title>
        <authorList>
            <person name="Yoshida S."/>
            <person name="Kim S."/>
            <person name="Wafula E.K."/>
            <person name="Tanskanen J."/>
            <person name="Kim Y.M."/>
            <person name="Honaas L."/>
            <person name="Yang Z."/>
            <person name="Spallek T."/>
            <person name="Conn C.E."/>
            <person name="Ichihashi Y."/>
            <person name="Cheong K."/>
            <person name="Cui S."/>
            <person name="Der J.P."/>
            <person name="Gundlach H."/>
            <person name="Jiao Y."/>
            <person name="Hori C."/>
            <person name="Ishida J.K."/>
            <person name="Kasahara H."/>
            <person name="Kiba T."/>
            <person name="Kim M.S."/>
            <person name="Koo N."/>
            <person name="Laohavisit A."/>
            <person name="Lee Y.H."/>
            <person name="Lumba S."/>
            <person name="McCourt P."/>
            <person name="Mortimer J.C."/>
            <person name="Mutuku J.M."/>
            <person name="Nomura T."/>
            <person name="Sasaki-Sekimoto Y."/>
            <person name="Seto Y."/>
            <person name="Wang Y."/>
            <person name="Wakatake T."/>
            <person name="Sakakibara H."/>
            <person name="Demura T."/>
            <person name="Yamaguchi S."/>
            <person name="Yoneyama K."/>
            <person name="Manabe R.I."/>
            <person name="Nelson D.C."/>
            <person name="Schulman A.H."/>
            <person name="Timko M.P."/>
            <person name="dePamphilis C.W."/>
            <person name="Choi D."/>
            <person name="Shirasu K."/>
        </authorList>
    </citation>
    <scope>NUCLEOTIDE SEQUENCE [LARGE SCALE GENOMIC DNA]</scope>
    <source>
        <strain evidence="3">cv. UVA1</strain>
    </source>
</reference>
<keyword evidence="2" id="KW-0378">Hydrolase</keyword>
<evidence type="ECO:0000313" key="3">
    <source>
        <dbReference type="Proteomes" id="UP000325081"/>
    </source>
</evidence>
<dbReference type="PANTHER" id="PTHR34959">
    <property type="entry name" value="PROTEIN LAZY 1"/>
    <property type="match status" value="1"/>
</dbReference>
<keyword evidence="3" id="KW-1185">Reference proteome</keyword>
<evidence type="ECO:0000313" key="2">
    <source>
        <dbReference type="EMBL" id="GER31365.1"/>
    </source>
</evidence>
<proteinExistence type="predicted"/>
<dbReference type="GO" id="GO:0004386">
    <property type="term" value="F:helicase activity"/>
    <property type="evidence" value="ECO:0007669"/>
    <property type="project" value="UniProtKB-KW"/>
</dbReference>
<feature type="region of interest" description="Disordered" evidence="1">
    <location>
        <begin position="1"/>
        <end position="30"/>
    </location>
</feature>
<dbReference type="GO" id="GO:0009630">
    <property type="term" value="P:gravitropism"/>
    <property type="evidence" value="ECO:0007669"/>
    <property type="project" value="InterPro"/>
</dbReference>
<protein>
    <submittedName>
        <fullName evidence="2">Pre-mRNA-processing ATP-dependent RNA helicaseprp5</fullName>
    </submittedName>
</protein>
<gene>
    <name evidence="2" type="ORF">STAS_07352</name>
</gene>
<name>A0A5A7PEK0_STRAF</name>
<dbReference type="InterPro" id="IPR038928">
    <property type="entry name" value="LAZY1"/>
</dbReference>
<sequence length="305" mass="33865">MHRKLMQNSTEPLKNDSTDQRSTNAFEPANEPFDFLSIGTFGTDLLLHTAPPTPTLLPTPVEPLTGQPIDINENDLDLISQELEKFLESEDAETVHNSSERSSKASVITINDQGNLQICPLQKYLLAAPVELAEMGREEVKKTRTSLEELFKEGNDGPLLKKGEGVGGKGNVARLVKKFVKRLSHKSSDGTAGFNDDDDYDGAVFRPTKKKLTKKLVKMFNKKVYPEEMAEKQILKVTKSNEKKNYNCSKENHLIGHNNDDQSASINKSKKNTIGLFCTGFGRGSSPVNAGHWVKTDSDYLVLEL</sequence>
<dbReference type="EMBL" id="BKCP01004450">
    <property type="protein sequence ID" value="GER31365.1"/>
    <property type="molecule type" value="Genomic_DNA"/>
</dbReference>
<keyword evidence="2" id="KW-0547">Nucleotide-binding</keyword>
<accession>A0A5A7PEK0</accession>
<dbReference type="OrthoDB" id="780166at2759"/>
<comment type="caution">
    <text evidence="2">The sequence shown here is derived from an EMBL/GenBank/DDBJ whole genome shotgun (WGS) entry which is preliminary data.</text>
</comment>
<dbReference type="PANTHER" id="PTHR34959:SF3">
    <property type="entry name" value="PROTEIN LAZY 1"/>
    <property type="match status" value="1"/>
</dbReference>
<feature type="compositionally biased region" description="Polar residues" evidence="1">
    <location>
        <begin position="1"/>
        <end position="12"/>
    </location>
</feature>
<evidence type="ECO:0000256" key="1">
    <source>
        <dbReference type="SAM" id="MobiDB-lite"/>
    </source>
</evidence>
<dbReference type="AlphaFoldDB" id="A0A5A7PEK0"/>